<dbReference type="EMBL" id="LVEA01000001">
    <property type="protein sequence ID" value="KYL05365.1"/>
    <property type="molecule type" value="Genomic_DNA"/>
</dbReference>
<organism evidence="1 2">
    <name type="scientific">Fusobacterium necrophorum subsp. funduliforme</name>
    <dbReference type="NCBI Taxonomy" id="143387"/>
    <lineage>
        <taxon>Bacteria</taxon>
        <taxon>Fusobacteriati</taxon>
        <taxon>Fusobacteriota</taxon>
        <taxon>Fusobacteriia</taxon>
        <taxon>Fusobacteriales</taxon>
        <taxon>Fusobacteriaceae</taxon>
        <taxon>Fusobacterium</taxon>
    </lineage>
</organism>
<proteinExistence type="predicted"/>
<gene>
    <name evidence="1" type="ORF">A2J07_01095</name>
</gene>
<name>A0A162J944_9FUSO</name>
<dbReference type="Proteomes" id="UP000075816">
    <property type="component" value="Unassembled WGS sequence"/>
</dbReference>
<comment type="caution">
    <text evidence="1">The sequence shown here is derived from an EMBL/GenBank/DDBJ whole genome shotgun (WGS) entry which is preliminary data.</text>
</comment>
<accession>A0A162J944</accession>
<dbReference type="AlphaFoldDB" id="A0A162J944"/>
<reference evidence="1 2" key="1">
    <citation type="submission" date="2016-03" db="EMBL/GenBank/DDBJ databases">
        <title>Comparative genomics of human isolates of Fusobacterium necrophorum.</title>
        <authorList>
            <person name="Jensen A."/>
            <person name="Bank S."/>
            <person name="Andersen P.S."/>
            <person name="Kristensen L.H."/>
            <person name="Prag J."/>
        </authorList>
    </citation>
    <scope>NUCLEOTIDE SEQUENCE [LARGE SCALE GENOMIC DNA]</scope>
    <source>
        <strain evidence="1 2">LS_1264</strain>
    </source>
</reference>
<protein>
    <submittedName>
        <fullName evidence="1">Uncharacterized protein</fullName>
    </submittedName>
</protein>
<evidence type="ECO:0000313" key="2">
    <source>
        <dbReference type="Proteomes" id="UP000075816"/>
    </source>
</evidence>
<dbReference type="RefSeq" id="WP_062680964.1">
    <property type="nucleotide sequence ID" value="NZ_LVEA01000001.1"/>
</dbReference>
<evidence type="ECO:0000313" key="1">
    <source>
        <dbReference type="EMBL" id="KYL05365.1"/>
    </source>
</evidence>
<sequence>MIGIKNLKDRILCQSAVDFLLFIRDDEPFRYEFIKYHRDTFCGKDFHAIFHLWDYKGEYKNKNRQRYIFDLAWIFEGIEENDNREIFAEIALEIFKHFQPEQKDGWFIIYDIKTLDLLTEIYDVPEFENEKTRRELIKKLADEIRKIKPDFKFALDWNGHFMHHQKLEETGYYG</sequence>